<dbReference type="GO" id="GO:0006310">
    <property type="term" value="P:DNA recombination"/>
    <property type="evidence" value="ECO:0007669"/>
    <property type="project" value="UniProtKB-KW"/>
</dbReference>
<dbReference type="PANTHER" id="PTHR30349:SF91">
    <property type="entry name" value="INTA PROTEIN"/>
    <property type="match status" value="1"/>
</dbReference>
<dbReference type="GO" id="GO:0015074">
    <property type="term" value="P:DNA integration"/>
    <property type="evidence" value="ECO:0007669"/>
    <property type="project" value="InterPro"/>
</dbReference>
<dbReference type="InterPro" id="IPR002104">
    <property type="entry name" value="Integrase_catalytic"/>
</dbReference>
<dbReference type="AlphaFoldDB" id="A0A174NMP6"/>
<organism evidence="3 4">
    <name type="scientific">Anaerotruncus colihominis</name>
    <dbReference type="NCBI Taxonomy" id="169435"/>
    <lineage>
        <taxon>Bacteria</taxon>
        <taxon>Bacillati</taxon>
        <taxon>Bacillota</taxon>
        <taxon>Clostridia</taxon>
        <taxon>Eubacteriales</taxon>
        <taxon>Oscillospiraceae</taxon>
        <taxon>Anaerotruncus</taxon>
    </lineage>
</organism>
<name>A0A174NMP6_9FIRM</name>
<evidence type="ECO:0000259" key="2">
    <source>
        <dbReference type="PROSITE" id="PS51898"/>
    </source>
</evidence>
<dbReference type="Gene3D" id="1.10.443.10">
    <property type="entry name" value="Intergrase catalytic core"/>
    <property type="match status" value="1"/>
</dbReference>
<evidence type="ECO:0000313" key="4">
    <source>
        <dbReference type="Proteomes" id="UP000095765"/>
    </source>
</evidence>
<gene>
    <name evidence="3" type="primary">Int-Tn_2</name>
    <name evidence="3" type="ORF">ERS852551_01001</name>
</gene>
<dbReference type="GO" id="GO:0003677">
    <property type="term" value="F:DNA binding"/>
    <property type="evidence" value="ECO:0007669"/>
    <property type="project" value="InterPro"/>
</dbReference>
<dbReference type="InterPro" id="IPR050090">
    <property type="entry name" value="Tyrosine_recombinase_XerCD"/>
</dbReference>
<dbReference type="InterPro" id="IPR013762">
    <property type="entry name" value="Integrase-like_cat_sf"/>
</dbReference>
<dbReference type="Proteomes" id="UP000095765">
    <property type="component" value="Unassembled WGS sequence"/>
</dbReference>
<dbReference type="CDD" id="cd01189">
    <property type="entry name" value="INT_ICEBs1_C_like"/>
    <property type="match status" value="1"/>
</dbReference>
<dbReference type="RefSeq" id="WP_082425386.1">
    <property type="nucleotide sequence ID" value="NZ_CABIWA010000020.1"/>
</dbReference>
<dbReference type="InterPro" id="IPR011010">
    <property type="entry name" value="DNA_brk_join_enz"/>
</dbReference>
<dbReference type="SUPFAM" id="SSF56349">
    <property type="entry name" value="DNA breaking-rejoining enzymes"/>
    <property type="match status" value="1"/>
</dbReference>
<reference evidence="3 4" key="1">
    <citation type="submission" date="2015-09" db="EMBL/GenBank/DDBJ databases">
        <authorList>
            <consortium name="Pathogen Informatics"/>
        </authorList>
    </citation>
    <scope>NUCLEOTIDE SEQUENCE [LARGE SCALE GENOMIC DNA]</scope>
    <source>
        <strain evidence="3 4">2789STDY5834939</strain>
    </source>
</reference>
<sequence>MTAIREDKVWHDFFYTELTTGLCRGEICGLMWQDFDETHGTLTVRRTIHAERGGRLTAGETKTGAGKRIITLPPSTAQLLSERRKRSYTEWIFPDPLRPERPTRPNAAYVRMKELLKKAGLPSIRFHDLRHTFATQALASGVDAKTLSGILGHTQASFTLDTYTHVTGDMQKRASEIVGGFMENIMVR</sequence>
<evidence type="ECO:0000256" key="1">
    <source>
        <dbReference type="ARBA" id="ARBA00023172"/>
    </source>
</evidence>
<protein>
    <submittedName>
        <fullName evidence="3">Integrase</fullName>
    </submittedName>
</protein>
<dbReference type="PROSITE" id="PS51898">
    <property type="entry name" value="TYR_RECOMBINASE"/>
    <property type="match status" value="1"/>
</dbReference>
<dbReference type="Pfam" id="PF00589">
    <property type="entry name" value="Phage_integrase"/>
    <property type="match status" value="1"/>
</dbReference>
<dbReference type="PANTHER" id="PTHR30349">
    <property type="entry name" value="PHAGE INTEGRASE-RELATED"/>
    <property type="match status" value="1"/>
</dbReference>
<evidence type="ECO:0000313" key="3">
    <source>
        <dbReference type="EMBL" id="CUP49992.1"/>
    </source>
</evidence>
<proteinExistence type="predicted"/>
<accession>A0A174NMP6</accession>
<dbReference type="EMBL" id="CZBE01000005">
    <property type="protein sequence ID" value="CUP49992.1"/>
    <property type="molecule type" value="Genomic_DNA"/>
</dbReference>
<keyword evidence="1" id="KW-0233">DNA recombination</keyword>
<feature type="domain" description="Tyr recombinase" evidence="2">
    <location>
        <begin position="1"/>
        <end position="176"/>
    </location>
</feature>